<feature type="transmembrane region" description="Helical" evidence="1">
    <location>
        <begin position="63"/>
        <end position="86"/>
    </location>
</feature>
<dbReference type="Pfam" id="PF04955">
    <property type="entry name" value="HupE_UreJ"/>
    <property type="match status" value="1"/>
</dbReference>
<keyword evidence="1" id="KW-0472">Membrane</keyword>
<keyword evidence="1" id="KW-0812">Transmembrane</keyword>
<feature type="transmembrane region" description="Helical" evidence="1">
    <location>
        <begin position="36"/>
        <end position="56"/>
    </location>
</feature>
<evidence type="ECO:0000256" key="1">
    <source>
        <dbReference type="SAM" id="Phobius"/>
    </source>
</evidence>
<feature type="transmembrane region" description="Helical" evidence="1">
    <location>
        <begin position="171"/>
        <end position="190"/>
    </location>
</feature>
<comment type="caution">
    <text evidence="3">The sequence shown here is derived from an EMBL/GenBank/DDBJ whole genome shotgun (WGS) entry which is preliminary data.</text>
</comment>
<accession>A0ABU6HGN9</accession>
<protein>
    <submittedName>
        <fullName evidence="3">HupE/UreJ family protein</fullName>
    </submittedName>
</protein>
<feature type="transmembrane region" description="Helical" evidence="1">
    <location>
        <begin position="137"/>
        <end position="165"/>
    </location>
</feature>
<feature type="signal peptide" evidence="2">
    <location>
        <begin position="1"/>
        <end position="20"/>
    </location>
</feature>
<evidence type="ECO:0000313" key="3">
    <source>
        <dbReference type="EMBL" id="MEC3861010.1"/>
    </source>
</evidence>
<evidence type="ECO:0000313" key="4">
    <source>
        <dbReference type="Proteomes" id="UP001348149"/>
    </source>
</evidence>
<feature type="transmembrane region" description="Helical" evidence="1">
    <location>
        <begin position="92"/>
        <end position="125"/>
    </location>
</feature>
<organism evidence="3 4">
    <name type="scientific">Mesobacterium hydrothermale</name>
    <dbReference type="NCBI Taxonomy" id="3111907"/>
    <lineage>
        <taxon>Bacteria</taxon>
        <taxon>Pseudomonadati</taxon>
        <taxon>Pseudomonadota</taxon>
        <taxon>Alphaproteobacteria</taxon>
        <taxon>Rhodobacterales</taxon>
        <taxon>Roseobacteraceae</taxon>
        <taxon>Mesobacterium</taxon>
    </lineage>
</organism>
<gene>
    <name evidence="3" type="ORF">VK792_06910</name>
</gene>
<dbReference type="RefSeq" id="WP_326296668.1">
    <property type="nucleotide sequence ID" value="NZ_JAYLLH010000007.1"/>
</dbReference>
<dbReference type="InterPro" id="IPR007038">
    <property type="entry name" value="HupE_UreJ"/>
</dbReference>
<keyword evidence="2" id="KW-0732">Signal</keyword>
<keyword evidence="1" id="KW-1133">Transmembrane helix</keyword>
<name>A0ABU6HGN9_9RHOB</name>
<feature type="chain" id="PRO_5046080200" evidence="2">
    <location>
        <begin position="21"/>
        <end position="191"/>
    </location>
</feature>
<dbReference type="EMBL" id="JAYLLH010000007">
    <property type="protein sequence ID" value="MEC3861010.1"/>
    <property type="molecule type" value="Genomic_DNA"/>
</dbReference>
<dbReference type="PIRSF" id="PIRSF016919">
    <property type="entry name" value="HupE_UreJ"/>
    <property type="match status" value="1"/>
</dbReference>
<reference evidence="3 4" key="1">
    <citation type="submission" date="2024-01" db="EMBL/GenBank/DDBJ databases">
        <title>Mesobacterium rodlantinim sp. nov., isolated from shallow sea hydrothermal systems off Kueishantao Island.</title>
        <authorList>
            <person name="Su Z."/>
            <person name="Tang K."/>
        </authorList>
    </citation>
    <scope>NUCLEOTIDE SEQUENCE [LARGE SCALE GENOMIC DNA]</scope>
    <source>
        <strain evidence="3 4">TK19101</strain>
    </source>
</reference>
<dbReference type="Proteomes" id="UP001348149">
    <property type="component" value="Unassembled WGS sequence"/>
</dbReference>
<evidence type="ECO:0000256" key="2">
    <source>
        <dbReference type="SAM" id="SignalP"/>
    </source>
</evidence>
<sequence length="191" mass="18262">MKKLSFALLPTVLTAGPALAHVDPATHGSLAAGMTHPLMGADHLAAMVCVGLWAAVMGGRSMLALPAAFVAAMAVGFGLALFGSALPLVEPAILASIMALGVLVALSVRLSAVAGAALVAGFGLFHGFAHGAELGGAGALGFLGGFVAATAALHLAGVGLGLVLTRVAPGLALRTAGAGVAAFGALLAVAG</sequence>
<proteinExistence type="predicted"/>
<keyword evidence="4" id="KW-1185">Reference proteome</keyword>